<reference evidence="1" key="2">
    <citation type="submission" date="2018-03" db="EMBL/GenBank/DDBJ databases">
        <title>The Triticum urartu genome reveals the dynamic nature of wheat genome evolution.</title>
        <authorList>
            <person name="Ling H."/>
            <person name="Ma B."/>
            <person name="Shi X."/>
            <person name="Liu H."/>
            <person name="Dong L."/>
            <person name="Sun H."/>
            <person name="Cao Y."/>
            <person name="Gao Q."/>
            <person name="Zheng S."/>
            <person name="Li Y."/>
            <person name="Yu Y."/>
            <person name="Du H."/>
            <person name="Qi M."/>
            <person name="Li Y."/>
            <person name="Yu H."/>
            <person name="Cui Y."/>
            <person name="Wang N."/>
            <person name="Chen C."/>
            <person name="Wu H."/>
            <person name="Zhao Y."/>
            <person name="Zhang J."/>
            <person name="Li Y."/>
            <person name="Zhou W."/>
            <person name="Zhang B."/>
            <person name="Hu W."/>
            <person name="Eijk M."/>
            <person name="Tang J."/>
            <person name="Witsenboer H."/>
            <person name="Zhao S."/>
            <person name="Li Z."/>
            <person name="Zhang A."/>
            <person name="Wang D."/>
            <person name="Liang C."/>
        </authorList>
    </citation>
    <scope>NUCLEOTIDE SEQUENCE [LARGE SCALE GENOMIC DNA]</scope>
    <source>
        <strain evidence="1">cv. G1812</strain>
    </source>
</reference>
<dbReference type="EnsemblPlants" id="TuG1812G0300000766.01.T02">
    <property type="protein sequence ID" value="TuG1812G0300000766.01.T02.cds351572"/>
    <property type="gene ID" value="TuG1812G0300000766.01"/>
</dbReference>
<accession>A0A8R7PNY3</accession>
<reference evidence="2" key="1">
    <citation type="journal article" date="2013" name="Nature">
        <title>Draft genome of the wheat A-genome progenitor Triticum urartu.</title>
        <authorList>
            <person name="Ling H.Q."/>
            <person name="Zhao S."/>
            <person name="Liu D."/>
            <person name="Wang J."/>
            <person name="Sun H."/>
            <person name="Zhang C."/>
            <person name="Fan H."/>
            <person name="Li D."/>
            <person name="Dong L."/>
            <person name="Tao Y."/>
            <person name="Gao C."/>
            <person name="Wu H."/>
            <person name="Li Y."/>
            <person name="Cui Y."/>
            <person name="Guo X."/>
            <person name="Zheng S."/>
            <person name="Wang B."/>
            <person name="Yu K."/>
            <person name="Liang Q."/>
            <person name="Yang W."/>
            <person name="Lou X."/>
            <person name="Chen J."/>
            <person name="Feng M."/>
            <person name="Jian J."/>
            <person name="Zhang X."/>
            <person name="Luo G."/>
            <person name="Jiang Y."/>
            <person name="Liu J."/>
            <person name="Wang Z."/>
            <person name="Sha Y."/>
            <person name="Zhang B."/>
            <person name="Wu H."/>
            <person name="Tang D."/>
            <person name="Shen Q."/>
            <person name="Xue P."/>
            <person name="Zou S."/>
            <person name="Wang X."/>
            <person name="Liu X."/>
            <person name="Wang F."/>
            <person name="Yang Y."/>
            <person name="An X."/>
            <person name="Dong Z."/>
            <person name="Zhang K."/>
            <person name="Zhang X."/>
            <person name="Luo M.C."/>
            <person name="Dvorak J."/>
            <person name="Tong Y."/>
            <person name="Wang J."/>
            <person name="Yang H."/>
            <person name="Li Z."/>
            <person name="Wang D."/>
            <person name="Zhang A."/>
            <person name="Wang J."/>
        </authorList>
    </citation>
    <scope>NUCLEOTIDE SEQUENCE</scope>
    <source>
        <strain evidence="2">cv. G1812</strain>
    </source>
</reference>
<dbReference type="Gramene" id="TuG1812G0300000766.01.T02">
    <property type="protein sequence ID" value="TuG1812G0300000766.01.T02.cds351572"/>
    <property type="gene ID" value="TuG1812G0300000766.01"/>
</dbReference>
<sequence>MRGKGAEQRCNIYMLCSGSTCISMDACEPYRRATQHRGRSNVRTGLWNDYQSEQELYIYGVRGLHLNQTHPPMIYVFSP</sequence>
<evidence type="ECO:0000313" key="2">
    <source>
        <dbReference type="Proteomes" id="UP000015106"/>
    </source>
</evidence>
<keyword evidence="2" id="KW-1185">Reference proteome</keyword>
<dbReference type="Gramene" id="TuG1812G0300000766.01.T03">
    <property type="protein sequence ID" value="TuG1812G0300000766.01.T03.cds351572"/>
    <property type="gene ID" value="TuG1812G0300000766.01"/>
</dbReference>
<organism evidence="1 2">
    <name type="scientific">Triticum urartu</name>
    <name type="common">Red wild einkorn</name>
    <name type="synonym">Crithodium urartu</name>
    <dbReference type="NCBI Taxonomy" id="4572"/>
    <lineage>
        <taxon>Eukaryota</taxon>
        <taxon>Viridiplantae</taxon>
        <taxon>Streptophyta</taxon>
        <taxon>Embryophyta</taxon>
        <taxon>Tracheophyta</taxon>
        <taxon>Spermatophyta</taxon>
        <taxon>Magnoliopsida</taxon>
        <taxon>Liliopsida</taxon>
        <taxon>Poales</taxon>
        <taxon>Poaceae</taxon>
        <taxon>BOP clade</taxon>
        <taxon>Pooideae</taxon>
        <taxon>Triticodae</taxon>
        <taxon>Triticeae</taxon>
        <taxon>Triticinae</taxon>
        <taxon>Triticum</taxon>
    </lineage>
</organism>
<proteinExistence type="predicted"/>
<name>A0A8R7PNY3_TRIUA</name>
<dbReference type="EnsemblPlants" id="TuG1812G0300000766.01.T03">
    <property type="protein sequence ID" value="TuG1812G0300000766.01.T03.cds351572"/>
    <property type="gene ID" value="TuG1812G0300000766.01"/>
</dbReference>
<evidence type="ECO:0000313" key="1">
    <source>
        <dbReference type="EnsemblPlants" id="TuG1812G0300000766.01.T02.cds351572"/>
    </source>
</evidence>
<dbReference type="Proteomes" id="UP000015106">
    <property type="component" value="Chromosome 3"/>
</dbReference>
<dbReference type="AlphaFoldDB" id="A0A8R7PNY3"/>
<protein>
    <submittedName>
        <fullName evidence="1">Uncharacterized protein</fullName>
    </submittedName>
</protein>
<reference evidence="1" key="3">
    <citation type="submission" date="2022-06" db="UniProtKB">
        <authorList>
            <consortium name="EnsemblPlants"/>
        </authorList>
    </citation>
    <scope>IDENTIFICATION</scope>
</reference>